<gene>
    <name evidence="1" type="ORF">SAMN05660653_02823</name>
</gene>
<protein>
    <submittedName>
        <fullName evidence="1">Uncharacterized protein</fullName>
    </submittedName>
</protein>
<evidence type="ECO:0000313" key="1">
    <source>
        <dbReference type="EMBL" id="SDB56511.1"/>
    </source>
</evidence>
<dbReference type="EMBL" id="FMXO01000018">
    <property type="protein sequence ID" value="SDB56511.1"/>
    <property type="molecule type" value="Genomic_DNA"/>
</dbReference>
<proteinExistence type="predicted"/>
<reference evidence="1 2" key="1">
    <citation type="submission" date="2016-10" db="EMBL/GenBank/DDBJ databases">
        <authorList>
            <person name="de Groot N.N."/>
        </authorList>
    </citation>
    <scope>NUCLEOTIDE SEQUENCE [LARGE SCALE GENOMIC DNA]</scope>
    <source>
        <strain evidence="1 2">ASO4-2</strain>
    </source>
</reference>
<name>A0A1G6EGF3_9BACT</name>
<dbReference type="Proteomes" id="UP000198771">
    <property type="component" value="Unassembled WGS sequence"/>
</dbReference>
<organism evidence="1 2">
    <name type="scientific">Desulfonatronum thiosulfatophilum</name>
    <dbReference type="NCBI Taxonomy" id="617002"/>
    <lineage>
        <taxon>Bacteria</taxon>
        <taxon>Pseudomonadati</taxon>
        <taxon>Thermodesulfobacteriota</taxon>
        <taxon>Desulfovibrionia</taxon>
        <taxon>Desulfovibrionales</taxon>
        <taxon>Desulfonatronaceae</taxon>
        <taxon>Desulfonatronum</taxon>
    </lineage>
</organism>
<dbReference type="STRING" id="617002.SAMN05660653_02823"/>
<dbReference type="AlphaFoldDB" id="A0A1G6EGF3"/>
<sequence length="97" mass="11316">MMQDARGLFFYPTPTNKKERMYVRERAGKVEFRLWHMEQPQVWEKHDWLPYEAIEKAAAMYSGKGASPLALYDLDIALALIREERLKKAQSVNTPSA</sequence>
<dbReference type="RefSeq" id="WP_341844804.1">
    <property type="nucleotide sequence ID" value="NZ_FMXO01000018.1"/>
</dbReference>
<keyword evidence="2" id="KW-1185">Reference proteome</keyword>
<evidence type="ECO:0000313" key="2">
    <source>
        <dbReference type="Proteomes" id="UP000198771"/>
    </source>
</evidence>
<accession>A0A1G6EGF3</accession>